<gene>
    <name evidence="1" type="ORF">I7I53_08549</name>
</gene>
<dbReference type="EMBL" id="CP069103">
    <property type="protein sequence ID" value="QSS52805.1"/>
    <property type="molecule type" value="Genomic_DNA"/>
</dbReference>
<proteinExistence type="predicted"/>
<name>A0A8A1LIN4_AJEC8</name>
<dbReference type="Proteomes" id="UP000663419">
    <property type="component" value="Chromosome 2"/>
</dbReference>
<dbReference type="AlphaFoldDB" id="A0A8A1LIN4"/>
<accession>A0A8A1LIN4</accession>
<reference evidence="1" key="1">
    <citation type="submission" date="2021-01" db="EMBL/GenBank/DDBJ databases">
        <title>Chromosome-level genome assembly of a human fungal pathogen reveals clustering of transcriptionally co-regulated genes.</title>
        <authorList>
            <person name="Voorhies M."/>
            <person name="Cohen S."/>
            <person name="Shea T.P."/>
            <person name="Petrus S."/>
            <person name="Munoz J.F."/>
            <person name="Poplawski S."/>
            <person name="Goldman W.E."/>
            <person name="Michael T."/>
            <person name="Cuomo C.A."/>
            <person name="Sil A."/>
            <person name="Beyhan S."/>
        </authorList>
    </citation>
    <scope>NUCLEOTIDE SEQUENCE</scope>
    <source>
        <strain evidence="1">H88</strain>
    </source>
</reference>
<dbReference type="VEuPathDB" id="FungiDB:I7I53_08549"/>
<protein>
    <submittedName>
        <fullName evidence="1">Uncharacterized protein</fullName>
    </submittedName>
</protein>
<evidence type="ECO:0000313" key="2">
    <source>
        <dbReference type="Proteomes" id="UP000663419"/>
    </source>
</evidence>
<evidence type="ECO:0000313" key="1">
    <source>
        <dbReference type="EMBL" id="QSS52805.1"/>
    </source>
</evidence>
<sequence>MECWLKQSRVIGLVALELANFPVIGRGVRTLQHFKPIALCSHPCLLMASWLCIFFLSDRASQPVKPFDSAIYELLFKHLLYRG</sequence>
<organism evidence="1 2">
    <name type="scientific">Ajellomyces capsulatus (strain H88)</name>
    <name type="common">Darling's disease fungus</name>
    <name type="synonym">Histoplasma capsulatum</name>
    <dbReference type="NCBI Taxonomy" id="544711"/>
    <lineage>
        <taxon>Eukaryota</taxon>
        <taxon>Fungi</taxon>
        <taxon>Dikarya</taxon>
        <taxon>Ascomycota</taxon>
        <taxon>Pezizomycotina</taxon>
        <taxon>Eurotiomycetes</taxon>
        <taxon>Eurotiomycetidae</taxon>
        <taxon>Onygenales</taxon>
        <taxon>Ajellomycetaceae</taxon>
        <taxon>Histoplasma</taxon>
    </lineage>
</organism>